<evidence type="ECO:0000256" key="8">
    <source>
        <dbReference type="ARBA" id="ARBA00022994"/>
    </source>
</evidence>
<dbReference type="GO" id="GO:0030269">
    <property type="term" value="F:tetrahydromethanopterin S-methyltransferase activity"/>
    <property type="evidence" value="ECO:0007669"/>
    <property type="project" value="UniProtKB-UniRule"/>
</dbReference>
<evidence type="ECO:0000256" key="5">
    <source>
        <dbReference type="ARBA" id="ARBA00022692"/>
    </source>
</evidence>
<dbReference type="GO" id="GO:0050897">
    <property type="term" value="F:cobalt ion binding"/>
    <property type="evidence" value="ECO:0007669"/>
    <property type="project" value="InterPro"/>
</dbReference>
<keyword evidence="8 11" id="KW-0484">Methanogenesis</keyword>
<dbReference type="Pfam" id="PF04208">
    <property type="entry name" value="MtrA"/>
    <property type="match status" value="1"/>
</dbReference>
<sequence length="241" mass="25233">MANKVKPAAGWPVVKGEYDAGNPENCVAVTTCGSHLKGAPQIAAGACITGPHKTENLGIEKIVANIISNPNIRFLLVTGAEVKGHISGEAIIMLHKNGIKDNRIVGSTGAIPYIENLPDDAVKRFQAQVQIVEMMGTEDENAIIAKIKELAAKDPGAFDGEPMIIQVGEAKEAEELGGVKPMSAELASIQARIKGVQQQTIDIGNMNKLMSGIYAGKIEGMMIGLVVGLTILGILIFGGGV</sequence>
<keyword evidence="7 11" id="KW-1133">Transmembrane helix</keyword>
<reference evidence="13 14" key="1">
    <citation type="submission" date="2015-09" db="EMBL/GenBank/DDBJ databases">
        <title>A metagenomics-based metabolic model of nitrate-dependent anaerobic oxidation of methane by Methanoperedens-like archaea.</title>
        <authorList>
            <person name="Arshad A."/>
            <person name="Speth D.R."/>
            <person name="De Graaf R.M."/>
            <person name="Op Den Camp H.J."/>
            <person name="Jetten M.S."/>
            <person name="Welte C.U."/>
        </authorList>
    </citation>
    <scope>NUCLEOTIDE SEQUENCE [LARGE SCALE GENOMIC DNA]</scope>
</reference>
<evidence type="ECO:0000256" key="6">
    <source>
        <dbReference type="ARBA" id="ARBA00022967"/>
    </source>
</evidence>
<protein>
    <recommendedName>
        <fullName evidence="11 12">Tetrahydromethanopterin S-methyltransferase subunit A</fullName>
        <ecNumber evidence="11 12">7.2.1.4</ecNumber>
    </recommendedName>
    <alternativeName>
        <fullName evidence="11">N5-methyltetrahydromethanopterin--coenzyme M methyltransferase subunit A</fullName>
    </alternativeName>
</protein>
<evidence type="ECO:0000256" key="9">
    <source>
        <dbReference type="ARBA" id="ARBA00023136"/>
    </source>
</evidence>
<evidence type="ECO:0000313" key="14">
    <source>
        <dbReference type="Proteomes" id="UP000050360"/>
    </source>
</evidence>
<comment type="cofactor">
    <cofactor evidence="11">
        <name>5-hydroxybenzimidazolylcob(I)amide</name>
        <dbReference type="ChEBI" id="CHEBI:60494"/>
    </cofactor>
    <text evidence="11">Binds 1 5-hydroxybenzimidazolylcobamide group.</text>
</comment>
<comment type="subcellular location">
    <subcellularLocation>
        <location evidence="11">Cell membrane</location>
        <topology evidence="11">Single-pass membrane protein</topology>
    </subcellularLocation>
</comment>
<keyword evidence="9 11" id="KW-0472">Membrane</keyword>
<proteinExistence type="inferred from homology"/>
<evidence type="ECO:0000256" key="12">
    <source>
        <dbReference type="NCBIfam" id="TIGR01111"/>
    </source>
</evidence>
<keyword evidence="2 11" id="KW-0554">One-carbon metabolism</keyword>
<dbReference type="GO" id="GO:0006730">
    <property type="term" value="P:one-carbon metabolic process"/>
    <property type="evidence" value="ECO:0007669"/>
    <property type="project" value="UniProtKB-UniRule"/>
</dbReference>
<accession>A0A0P8DYG8</accession>
<dbReference type="InterPro" id="IPR030688">
    <property type="entry name" value="MeTrfase_MtrA/MtxA"/>
</dbReference>
<feature type="binding site" evidence="11">
    <location>
        <position position="85"/>
    </location>
    <ligand>
        <name>5-hydroxybenzimidazolylcob(I)amide</name>
        <dbReference type="ChEBI" id="CHEBI:60494"/>
        <note>cofactor</note>
    </ligand>
</feature>
<name>A0A0P8DYG8_9EURY</name>
<evidence type="ECO:0000256" key="7">
    <source>
        <dbReference type="ARBA" id="ARBA00022989"/>
    </source>
</evidence>
<feature type="transmembrane region" description="Helical" evidence="11">
    <location>
        <begin position="218"/>
        <end position="238"/>
    </location>
</feature>
<evidence type="ECO:0000313" key="13">
    <source>
        <dbReference type="EMBL" id="KPQ42843.1"/>
    </source>
</evidence>
<dbReference type="AlphaFoldDB" id="A0A0P8DYG8"/>
<evidence type="ECO:0000256" key="11">
    <source>
        <dbReference type="HAMAP-Rule" id="MF_01093"/>
    </source>
</evidence>
<comment type="similarity">
    <text evidence="11">Belongs to the MtrA family.</text>
</comment>
<dbReference type="NCBIfam" id="NF002126">
    <property type="entry name" value="PRK00964.1-4"/>
    <property type="match status" value="1"/>
</dbReference>
<gene>
    <name evidence="13" type="primary">mtrA_2</name>
    <name evidence="11" type="synonym">mtrA</name>
    <name evidence="13" type="ORF">MPEBLZ_02587</name>
</gene>
<keyword evidence="6 11" id="KW-1278">Translocase</keyword>
<comment type="catalytic activity">
    <reaction evidence="11">
        <text>5-methyl-5,6,7,8-tetrahydromethanopterin + coenzyme M + 2 Na(+)(in) = 5,6,7,8-tetrahydromethanopterin + methyl-coenzyme M + 2 Na(+)(out)</text>
        <dbReference type="Rhea" id="RHEA:53492"/>
        <dbReference type="ChEBI" id="CHEBI:29101"/>
        <dbReference type="ChEBI" id="CHEBI:58103"/>
        <dbReference type="ChEBI" id="CHEBI:58116"/>
        <dbReference type="ChEBI" id="CHEBI:58286"/>
        <dbReference type="ChEBI" id="CHEBI:58319"/>
        <dbReference type="EC" id="7.2.1.4"/>
    </reaction>
</comment>
<dbReference type="EMBL" id="LKCM01000200">
    <property type="protein sequence ID" value="KPQ42843.1"/>
    <property type="molecule type" value="Genomic_DNA"/>
</dbReference>
<dbReference type="NCBIfam" id="TIGR01111">
    <property type="entry name" value="mtrA"/>
    <property type="match status" value="1"/>
</dbReference>
<dbReference type="GO" id="GO:0005886">
    <property type="term" value="C:plasma membrane"/>
    <property type="evidence" value="ECO:0007669"/>
    <property type="project" value="UniProtKB-SubCell"/>
</dbReference>
<keyword evidence="3 11" id="KW-0489">Methyltransferase</keyword>
<dbReference type="GO" id="GO:0032259">
    <property type="term" value="P:methylation"/>
    <property type="evidence" value="ECO:0007669"/>
    <property type="project" value="UniProtKB-KW"/>
</dbReference>
<comment type="pathway">
    <text evidence="11">One-carbon metabolism; methanogenesis from CO(2); methyl-coenzyme M from 5,10-methylene-5,6,7,8-tetrahydromethanopterin: step 2/2.</text>
</comment>
<keyword evidence="1 11" id="KW-1003">Cell membrane</keyword>
<dbReference type="PIRSF" id="PIRSF009452">
    <property type="entry name" value="MtrA_MtxA"/>
    <property type="match status" value="1"/>
</dbReference>
<dbReference type="Proteomes" id="UP000050360">
    <property type="component" value="Unassembled WGS sequence"/>
</dbReference>
<dbReference type="UniPathway" id="UPA00640">
    <property type="reaction ID" value="UER00698"/>
</dbReference>
<evidence type="ECO:0000256" key="4">
    <source>
        <dbReference type="ARBA" id="ARBA00022679"/>
    </source>
</evidence>
<comment type="caution">
    <text evidence="13">The sequence shown here is derived from an EMBL/GenBank/DDBJ whole genome shotgun (WGS) entry which is preliminary data.</text>
</comment>
<keyword evidence="10 11" id="KW-0170">Cobalt</keyword>
<evidence type="ECO:0000256" key="3">
    <source>
        <dbReference type="ARBA" id="ARBA00022603"/>
    </source>
</evidence>
<evidence type="ECO:0000256" key="10">
    <source>
        <dbReference type="ARBA" id="ARBA00023285"/>
    </source>
</evidence>
<comment type="function">
    <text evidence="11">Part of a complex that catalyzes the formation of methyl-coenzyme M and tetrahydromethanopterin from coenzyme M and methyl-tetrahydromethanopterin. This is an energy-conserving, sodium-ion translocating step.</text>
</comment>
<comment type="subunit">
    <text evidence="11">The complex is composed of 8 subunits; MtrA, MtrB, MtrC, MtrD, MtrE, MtrF, MtrG and MtrH.</text>
</comment>
<dbReference type="PIRSF" id="PIRSF500207">
    <property type="entry name" value="MtrA"/>
    <property type="match status" value="1"/>
</dbReference>
<keyword evidence="4 11" id="KW-0808">Transferase</keyword>
<dbReference type="GO" id="GO:0019386">
    <property type="term" value="P:methanogenesis, from carbon dioxide"/>
    <property type="evidence" value="ECO:0007669"/>
    <property type="project" value="UniProtKB-UniRule"/>
</dbReference>
<dbReference type="EC" id="7.2.1.4" evidence="11 12"/>
<evidence type="ECO:0000256" key="2">
    <source>
        <dbReference type="ARBA" id="ARBA00022563"/>
    </source>
</evidence>
<keyword evidence="5 11" id="KW-0812">Transmembrane</keyword>
<dbReference type="InterPro" id="IPR005778">
    <property type="entry name" value="MtrA"/>
</dbReference>
<dbReference type="HAMAP" id="MF_01093">
    <property type="entry name" value="MtrA"/>
    <property type="match status" value="1"/>
</dbReference>
<evidence type="ECO:0000256" key="1">
    <source>
        <dbReference type="ARBA" id="ARBA00022475"/>
    </source>
</evidence>
<organism evidence="13 14">
    <name type="scientific">Candidatus Methanoperedens nitratireducens</name>
    <dbReference type="NCBI Taxonomy" id="1392998"/>
    <lineage>
        <taxon>Archaea</taxon>
        <taxon>Methanobacteriati</taxon>
        <taxon>Methanobacteriota</taxon>
        <taxon>Stenosarchaea group</taxon>
        <taxon>Methanomicrobia</taxon>
        <taxon>Methanosarcinales</taxon>
        <taxon>ANME-2 cluster</taxon>
        <taxon>Candidatus Methanoperedentaceae</taxon>
        <taxon>Candidatus Methanoperedens</taxon>
    </lineage>
</organism>